<name>A0A914NPV0_MELIC</name>
<dbReference type="SUPFAM" id="SSF51445">
    <property type="entry name" value="(Trans)glycosidases"/>
    <property type="match status" value="1"/>
</dbReference>
<accession>A0A914NPV0</accession>
<dbReference type="WBParaSite" id="Minc3s06664g40141">
    <property type="protein sequence ID" value="Minc3s06664g40141"/>
    <property type="gene ID" value="Minc3s06664g40141"/>
</dbReference>
<dbReference type="InterPro" id="IPR051595">
    <property type="entry name" value="GH25_Enzymes"/>
</dbReference>
<evidence type="ECO:0000313" key="2">
    <source>
        <dbReference type="WBParaSite" id="Minc3s06664g40141"/>
    </source>
</evidence>
<dbReference type="PANTHER" id="PTHR23208:SF36">
    <property type="entry name" value="LYSOZYME-RELATED"/>
    <property type="match status" value="1"/>
</dbReference>
<evidence type="ECO:0000313" key="1">
    <source>
        <dbReference type="Proteomes" id="UP000887563"/>
    </source>
</evidence>
<sequence>MTQRSSHHKLYYYKKKETPIFIAVLVQYLFKMSRQVKEFLYGRIGIEKYSKEFVIVNANYYDTGEANLDAELNIINARAAGIENVDIYITPCVQPSDYKICGNARESITAVLDHLNKNNAKFGRVWLNIDGLTGCEKYKEWNKDNKTENIEFIDEMVNTLEERKRPYGFYTDKYNWHEITGNTRKYNNTPLFYYHLDGKNNFDDYNEYGYPFGGWEKPTMKRYIEDATICEIGVGNILKI</sequence>
<dbReference type="InterPro" id="IPR017853">
    <property type="entry name" value="GH"/>
</dbReference>
<dbReference type="GO" id="GO:0007165">
    <property type="term" value="P:signal transduction"/>
    <property type="evidence" value="ECO:0007669"/>
    <property type="project" value="TreeGrafter"/>
</dbReference>
<dbReference type="AlphaFoldDB" id="A0A914NPV0"/>
<dbReference type="Gene3D" id="3.20.20.80">
    <property type="entry name" value="Glycosidases"/>
    <property type="match status" value="1"/>
</dbReference>
<reference evidence="2" key="1">
    <citation type="submission" date="2022-11" db="UniProtKB">
        <authorList>
            <consortium name="WormBaseParasite"/>
        </authorList>
    </citation>
    <scope>IDENTIFICATION</scope>
</reference>
<proteinExistence type="predicted"/>
<dbReference type="PANTHER" id="PTHR23208">
    <property type="entry name" value="LYSOZYME PROTEIN"/>
    <property type="match status" value="1"/>
</dbReference>
<organism evidence="1 2">
    <name type="scientific">Meloidogyne incognita</name>
    <name type="common">Southern root-knot nematode worm</name>
    <name type="synonym">Oxyuris incognita</name>
    <dbReference type="NCBI Taxonomy" id="6306"/>
    <lineage>
        <taxon>Eukaryota</taxon>
        <taxon>Metazoa</taxon>
        <taxon>Ecdysozoa</taxon>
        <taxon>Nematoda</taxon>
        <taxon>Chromadorea</taxon>
        <taxon>Rhabditida</taxon>
        <taxon>Tylenchina</taxon>
        <taxon>Tylenchomorpha</taxon>
        <taxon>Tylenchoidea</taxon>
        <taxon>Meloidogynidae</taxon>
        <taxon>Meloidogyninae</taxon>
        <taxon>Meloidogyne</taxon>
        <taxon>Meloidogyne incognita group</taxon>
    </lineage>
</organism>
<keyword evidence="1" id="KW-1185">Reference proteome</keyword>
<dbReference type="Proteomes" id="UP000887563">
    <property type="component" value="Unplaced"/>
</dbReference>
<protein>
    <submittedName>
        <fullName evidence="2">Uncharacterized protein</fullName>
    </submittedName>
</protein>